<evidence type="ECO:0000313" key="6">
    <source>
        <dbReference type="Proteomes" id="UP000249239"/>
    </source>
</evidence>
<evidence type="ECO:0000256" key="1">
    <source>
        <dbReference type="ARBA" id="ARBA00037999"/>
    </source>
</evidence>
<dbReference type="InterPro" id="IPR015421">
    <property type="entry name" value="PyrdxlP-dep_Trfase_major"/>
</dbReference>
<dbReference type="AlphaFoldDB" id="A0A2W7N2N1"/>
<evidence type="ECO:0000256" key="2">
    <source>
        <dbReference type="PIRSR" id="PIRSR000390-1"/>
    </source>
</evidence>
<name>A0A2W7N2N1_9BACT</name>
<keyword evidence="6" id="KW-1185">Reference proteome</keyword>
<dbReference type="EMBL" id="QKZK01000021">
    <property type="protein sequence ID" value="PZX14291.1"/>
    <property type="molecule type" value="Genomic_DNA"/>
</dbReference>
<dbReference type="Gene3D" id="3.40.640.10">
    <property type="entry name" value="Type I PLP-dependent aspartate aminotransferase-like (Major domain)"/>
    <property type="match status" value="1"/>
</dbReference>
<dbReference type="CDD" id="cd00616">
    <property type="entry name" value="AHBA_syn"/>
    <property type="match status" value="1"/>
</dbReference>
<sequence length="388" mass="43769">MIKIPFSKVTCDGNELNYVTDVLKSGWLTTASKALALEQRFVDYTGAKYACAMNSCTAALHLGLEAMGVREGDKVFVPAMTFTATAEVVRYLNADPVFLDVEYGTNLITPAILQDAIKRYPEVRYLIVVHFGGHPAEMVNASQTGIADICKEHGIRVLEDAAHAFPASINGHRIGGIGDVTCFSFYANKTITTGEGGMLTTNDEEIFRRVKIMRLHGINRDVWDRFTSDKPSWEYDVVAPGFKYNMPDLNAAIGLAQMERAEMFRADRQRIAEYYYKELADLPCLELPGCKVPHEDHAWHLFPVVLNRLSPLSRNRVVEMLSERGIGTSVHYKPIYRMSYYRDLIGADERLFPNCEKTWQGTFSLPIYPLLSVDELDYIVNSIWEILV</sequence>
<dbReference type="GO" id="GO:0030170">
    <property type="term" value="F:pyridoxal phosphate binding"/>
    <property type="evidence" value="ECO:0007669"/>
    <property type="project" value="TreeGrafter"/>
</dbReference>
<protein>
    <submittedName>
        <fullName evidence="5">dTDP-4-amino-4,6-dideoxygalactose transaminase</fullName>
    </submittedName>
</protein>
<comment type="caution">
    <text evidence="5">The sequence shown here is derived from an EMBL/GenBank/DDBJ whole genome shotgun (WGS) entry which is preliminary data.</text>
</comment>
<accession>A0A2W7N2N1</accession>
<dbReference type="Gene3D" id="3.90.1150.10">
    <property type="entry name" value="Aspartate Aminotransferase, domain 1"/>
    <property type="match status" value="1"/>
</dbReference>
<comment type="similarity">
    <text evidence="1 4">Belongs to the DegT/DnrJ/EryC1 family.</text>
</comment>
<evidence type="ECO:0000256" key="4">
    <source>
        <dbReference type="RuleBase" id="RU004508"/>
    </source>
</evidence>
<dbReference type="SUPFAM" id="SSF53383">
    <property type="entry name" value="PLP-dependent transferases"/>
    <property type="match status" value="1"/>
</dbReference>
<keyword evidence="3 4" id="KW-0663">Pyridoxal phosphate</keyword>
<dbReference type="InterPro" id="IPR000653">
    <property type="entry name" value="DegT/StrS_aminotransferase"/>
</dbReference>
<dbReference type="InterPro" id="IPR015422">
    <property type="entry name" value="PyrdxlP-dep_Trfase_small"/>
</dbReference>
<dbReference type="GO" id="GO:0008483">
    <property type="term" value="F:transaminase activity"/>
    <property type="evidence" value="ECO:0007669"/>
    <property type="project" value="TreeGrafter"/>
</dbReference>
<evidence type="ECO:0000313" key="5">
    <source>
        <dbReference type="EMBL" id="PZX14291.1"/>
    </source>
</evidence>
<gene>
    <name evidence="5" type="ORF">LX69_02471</name>
</gene>
<dbReference type="InterPro" id="IPR015424">
    <property type="entry name" value="PyrdxlP-dep_Trfase"/>
</dbReference>
<dbReference type="OrthoDB" id="9810913at2"/>
<feature type="active site" description="Proton acceptor" evidence="2">
    <location>
        <position position="189"/>
    </location>
</feature>
<evidence type="ECO:0000256" key="3">
    <source>
        <dbReference type="PIRSR" id="PIRSR000390-2"/>
    </source>
</evidence>
<reference evidence="5 6" key="1">
    <citation type="submission" date="2018-06" db="EMBL/GenBank/DDBJ databases">
        <title>Genomic Encyclopedia of Archaeal and Bacterial Type Strains, Phase II (KMG-II): from individual species to whole genera.</title>
        <authorList>
            <person name="Goeker M."/>
        </authorList>
    </citation>
    <scope>NUCLEOTIDE SEQUENCE [LARGE SCALE GENOMIC DNA]</scope>
    <source>
        <strain evidence="5 6">DSM 6779</strain>
    </source>
</reference>
<dbReference type="Pfam" id="PF01041">
    <property type="entry name" value="DegT_DnrJ_EryC1"/>
    <property type="match status" value="1"/>
</dbReference>
<dbReference type="PIRSF" id="PIRSF000390">
    <property type="entry name" value="PLP_StrS"/>
    <property type="match status" value="1"/>
</dbReference>
<feature type="modified residue" description="N6-(pyridoxal phosphate)lysine" evidence="3">
    <location>
        <position position="189"/>
    </location>
</feature>
<organism evidence="5 6">
    <name type="scientific">Breznakibacter xylanolyticus</name>
    <dbReference type="NCBI Taxonomy" id="990"/>
    <lineage>
        <taxon>Bacteria</taxon>
        <taxon>Pseudomonadati</taxon>
        <taxon>Bacteroidota</taxon>
        <taxon>Bacteroidia</taxon>
        <taxon>Marinilabiliales</taxon>
        <taxon>Marinilabiliaceae</taxon>
        <taxon>Breznakibacter</taxon>
    </lineage>
</organism>
<proteinExistence type="inferred from homology"/>
<dbReference type="PANTHER" id="PTHR30244:SF34">
    <property type="entry name" value="DTDP-4-AMINO-4,6-DIDEOXYGALACTOSE TRANSAMINASE"/>
    <property type="match status" value="1"/>
</dbReference>
<dbReference type="GO" id="GO:0000271">
    <property type="term" value="P:polysaccharide biosynthetic process"/>
    <property type="evidence" value="ECO:0007669"/>
    <property type="project" value="TreeGrafter"/>
</dbReference>
<dbReference type="Proteomes" id="UP000249239">
    <property type="component" value="Unassembled WGS sequence"/>
</dbReference>
<dbReference type="RefSeq" id="WP_111446324.1">
    <property type="nucleotide sequence ID" value="NZ_QKZK01000021.1"/>
</dbReference>
<dbReference type="PANTHER" id="PTHR30244">
    <property type="entry name" value="TRANSAMINASE"/>
    <property type="match status" value="1"/>
</dbReference>